<evidence type="ECO:0000313" key="1">
    <source>
        <dbReference type="EMBL" id="TFW12201.1"/>
    </source>
</evidence>
<dbReference type="AlphaFoldDB" id="A0A4Y9RVE1"/>
<organism evidence="1 2">
    <name type="scientific">Brevundimonas intermedia</name>
    <dbReference type="NCBI Taxonomy" id="74315"/>
    <lineage>
        <taxon>Bacteria</taxon>
        <taxon>Pseudomonadati</taxon>
        <taxon>Pseudomonadota</taxon>
        <taxon>Alphaproteobacteria</taxon>
        <taxon>Caulobacterales</taxon>
        <taxon>Caulobacteraceae</taxon>
        <taxon>Brevundimonas</taxon>
    </lineage>
</organism>
<name>A0A4Y9RVE1_9CAUL</name>
<reference evidence="1 2" key="1">
    <citation type="submission" date="2019-03" db="EMBL/GenBank/DDBJ databases">
        <title>Draft genome of Brevundimonas sp. a heavy metal resistant soil bacteria.</title>
        <authorList>
            <person name="Soto J."/>
        </authorList>
    </citation>
    <scope>NUCLEOTIDE SEQUENCE [LARGE SCALE GENOMIC DNA]</scope>
    <source>
        <strain evidence="1 2">B-10</strain>
    </source>
</reference>
<dbReference type="Pfam" id="PF24389">
    <property type="entry name" value="ORC-CDC6-like"/>
    <property type="match status" value="1"/>
</dbReference>
<keyword evidence="2" id="KW-1185">Reference proteome</keyword>
<protein>
    <submittedName>
        <fullName evidence="1">Uncharacterized protein</fullName>
    </submittedName>
</protein>
<gene>
    <name evidence="1" type="ORF">EGY25_09160</name>
</gene>
<dbReference type="RefSeq" id="WP_135194683.1">
    <property type="nucleotide sequence ID" value="NZ_SPVH01000006.1"/>
</dbReference>
<dbReference type="Proteomes" id="UP000298216">
    <property type="component" value="Unassembled WGS sequence"/>
</dbReference>
<dbReference type="InterPro" id="IPR056955">
    <property type="entry name" value="ORC-CDC6-like"/>
</dbReference>
<accession>A0A4Y9RVE1</accession>
<dbReference type="EMBL" id="SPVH01000006">
    <property type="protein sequence ID" value="TFW12201.1"/>
    <property type="molecule type" value="Genomic_DNA"/>
</dbReference>
<dbReference type="OrthoDB" id="8386894at2"/>
<sequence length="707" mass="79359">MASQINPFRPTRWEHHSEGRPLIWFTPTAENLAQEKSTFVRGSRGSGKTTLLKSICWDDLAHNESLQLQHVIGDFQHIGVYLRFPDHISSSMGLVDWAALFPEAPEPELEFYRFFSLAVELSCLERALTACHELRLSGHVALAAGQELALVAELFEEFPKLAAFAEVPPKTFVATARLFREVVRRMNEASGRGALKLFIEALPAREPNELLSFVTSRLSKCARLRTVRFGEKPPGFKFCLDDCEVLSPAQQRSVNSLVRKARFPISWVVSSVGSFLESRSTYIPQQQLTDADRRVVSLDDREPKDFRQLCQAVVGLRLLYALPADARGEKGRDIQRVFPMDIRLGQQDVNETIRVIVNRSTSPEAEILRVAARLVRDGMERFAPKLIEPAPPGVPEWLPWYQAWILLHWRGRHDNFIARLGPDALEQLEIHVQDLRFKRTQAWIRRKQVGALLHLSATLGFRKLPLAGRSIIVTLADGSIRDFLEIMGEIYAAQVRGGGDPADPRQLARFISSGSRISAANQTDGIYRASEAYFEGIANRIDIEPNAVTRLVEGLGIYTSILQSNPNDASVLGRSERGVFVMRGGRQDGVASKALEYLRETIRQAELAGYLRQVPVRQRDEEDLDLPAHASSAARTIAFRLHRRLAPHFMFSYRGAYEAIGIDAIDLAALCMPGSRIAPRQWATELAEVAPVQEFQLSLPFDGVEDD</sequence>
<evidence type="ECO:0000313" key="2">
    <source>
        <dbReference type="Proteomes" id="UP000298216"/>
    </source>
</evidence>
<comment type="caution">
    <text evidence="1">The sequence shown here is derived from an EMBL/GenBank/DDBJ whole genome shotgun (WGS) entry which is preliminary data.</text>
</comment>
<proteinExistence type="predicted"/>